<dbReference type="Pfam" id="PF12796">
    <property type="entry name" value="Ank_2"/>
    <property type="match status" value="1"/>
</dbReference>
<feature type="repeat" description="ANK" evidence="5">
    <location>
        <begin position="23"/>
        <end position="55"/>
    </location>
</feature>
<dbReference type="Gene3D" id="1.10.10.10">
    <property type="entry name" value="Winged helix-like DNA-binding domain superfamily/Winged helix DNA-binding domain"/>
    <property type="match status" value="2"/>
</dbReference>
<dbReference type="InterPro" id="IPR007630">
    <property type="entry name" value="RNA_pol_sigma70_r4"/>
</dbReference>
<dbReference type="InterPro" id="IPR013324">
    <property type="entry name" value="RNA_pol_sigma_r3/r4-like"/>
</dbReference>
<dbReference type="GO" id="GO:0003677">
    <property type="term" value="F:DNA binding"/>
    <property type="evidence" value="ECO:0007669"/>
    <property type="project" value="UniProtKB-KW"/>
</dbReference>
<feature type="region of interest" description="Disordered" evidence="6">
    <location>
        <begin position="273"/>
        <end position="308"/>
    </location>
</feature>
<evidence type="ECO:0000259" key="7">
    <source>
        <dbReference type="PROSITE" id="PS00716"/>
    </source>
</evidence>
<proteinExistence type="predicted"/>
<dbReference type="Gene3D" id="1.25.40.20">
    <property type="entry name" value="Ankyrin repeat-containing domain"/>
    <property type="match status" value="2"/>
</dbReference>
<keyword evidence="3" id="KW-0238">DNA-binding</keyword>
<evidence type="ECO:0000256" key="5">
    <source>
        <dbReference type="PROSITE-ProRule" id="PRU00023"/>
    </source>
</evidence>
<dbReference type="Pfam" id="PF04545">
    <property type="entry name" value="Sigma70_r4"/>
    <property type="match status" value="1"/>
</dbReference>
<comment type="caution">
    <text evidence="9">The sequence shown here is derived from an EMBL/GenBank/DDBJ whole genome shotgun (WGS) entry which is preliminary data.</text>
</comment>
<evidence type="ECO:0000256" key="2">
    <source>
        <dbReference type="ARBA" id="ARBA00023082"/>
    </source>
</evidence>
<evidence type="ECO:0000256" key="3">
    <source>
        <dbReference type="ARBA" id="ARBA00023125"/>
    </source>
</evidence>
<dbReference type="AlphaFoldDB" id="A0A5J5I3A5"/>
<dbReference type="InterPro" id="IPR002110">
    <property type="entry name" value="Ankyrin_rpt"/>
</dbReference>
<dbReference type="EMBL" id="VYQA01000007">
    <property type="protein sequence ID" value="KAA9029856.1"/>
    <property type="molecule type" value="Genomic_DNA"/>
</dbReference>
<dbReference type="InterPro" id="IPR013325">
    <property type="entry name" value="RNA_pol_sigma_r2"/>
</dbReference>
<dbReference type="Proteomes" id="UP000326364">
    <property type="component" value="Unassembled WGS sequence"/>
</dbReference>
<dbReference type="SUPFAM" id="SSF48403">
    <property type="entry name" value="Ankyrin repeat"/>
    <property type="match status" value="1"/>
</dbReference>
<organism evidence="9 10">
    <name type="scientific">Sphingobium limneticum</name>
    <dbReference type="NCBI Taxonomy" id="1007511"/>
    <lineage>
        <taxon>Bacteria</taxon>
        <taxon>Pseudomonadati</taxon>
        <taxon>Pseudomonadota</taxon>
        <taxon>Alphaproteobacteria</taxon>
        <taxon>Sphingomonadales</taxon>
        <taxon>Sphingomonadaceae</taxon>
        <taxon>Sphingobium</taxon>
    </lineage>
</organism>
<keyword evidence="11" id="KW-1185">Reference proteome</keyword>
<keyword evidence="2" id="KW-0731">Sigma factor</keyword>
<dbReference type="GO" id="GO:0016987">
    <property type="term" value="F:sigma factor activity"/>
    <property type="evidence" value="ECO:0007669"/>
    <property type="project" value="UniProtKB-KW"/>
</dbReference>
<evidence type="ECO:0000256" key="1">
    <source>
        <dbReference type="ARBA" id="ARBA00023015"/>
    </source>
</evidence>
<evidence type="ECO:0000256" key="4">
    <source>
        <dbReference type="ARBA" id="ARBA00023163"/>
    </source>
</evidence>
<dbReference type="NCBIfam" id="TIGR02937">
    <property type="entry name" value="sigma70-ECF"/>
    <property type="match status" value="1"/>
</dbReference>
<keyword evidence="1" id="KW-0805">Transcription regulation</keyword>
<dbReference type="PROSITE" id="PS50088">
    <property type="entry name" value="ANK_REPEAT"/>
    <property type="match status" value="2"/>
</dbReference>
<dbReference type="EMBL" id="VYQB01000007">
    <property type="protein sequence ID" value="KAA9016877.1"/>
    <property type="molecule type" value="Genomic_DNA"/>
</dbReference>
<reference evidence="10 11" key="1">
    <citation type="submission" date="2019-09" db="EMBL/GenBank/DDBJ databases">
        <authorList>
            <person name="Feng G."/>
        </authorList>
    </citation>
    <scope>NUCLEOTIDE SEQUENCE [LARGE SCALE GENOMIC DNA]</scope>
    <source>
        <strain evidence="9 10">KACC 19283</strain>
        <strain evidence="8 11">KACC 19284</strain>
    </source>
</reference>
<feature type="compositionally biased region" description="Low complexity" evidence="6">
    <location>
        <begin position="186"/>
        <end position="195"/>
    </location>
</feature>
<dbReference type="PRINTS" id="PR00046">
    <property type="entry name" value="SIGMA70FCT"/>
</dbReference>
<dbReference type="CDD" id="cd06171">
    <property type="entry name" value="Sigma70_r4"/>
    <property type="match status" value="1"/>
</dbReference>
<keyword evidence="5" id="KW-0040">ANK repeat</keyword>
<dbReference type="PANTHER" id="PTHR30603:SF47">
    <property type="entry name" value="RNA POLYMERASE SIGMA FACTOR SIGD, CHLOROPLASTIC"/>
    <property type="match status" value="1"/>
</dbReference>
<dbReference type="InterPro" id="IPR036388">
    <property type="entry name" value="WH-like_DNA-bd_sf"/>
</dbReference>
<dbReference type="SMART" id="SM00248">
    <property type="entry name" value="ANK"/>
    <property type="match status" value="2"/>
</dbReference>
<feature type="repeat" description="ANK" evidence="5">
    <location>
        <begin position="130"/>
        <end position="162"/>
    </location>
</feature>
<name>A0A5J5I3A5_9SPHN</name>
<evidence type="ECO:0000313" key="10">
    <source>
        <dbReference type="Proteomes" id="UP000325933"/>
    </source>
</evidence>
<dbReference type="PROSITE" id="PS50297">
    <property type="entry name" value="ANK_REP_REGION"/>
    <property type="match status" value="2"/>
</dbReference>
<evidence type="ECO:0000313" key="11">
    <source>
        <dbReference type="Proteomes" id="UP000326364"/>
    </source>
</evidence>
<feature type="compositionally biased region" description="Low complexity" evidence="6">
    <location>
        <begin position="273"/>
        <end position="285"/>
    </location>
</feature>
<dbReference type="InterPro" id="IPR007627">
    <property type="entry name" value="RNA_pol_sigma70_r2"/>
</dbReference>
<dbReference type="Pfam" id="PF04542">
    <property type="entry name" value="Sigma70_r2"/>
    <property type="match status" value="1"/>
</dbReference>
<sequence>MTEEERAYRASRDPAHLVEVDAAGRSHLHLAAMSGKAAVCRIYIAAGCDPSTHDNSGRTAAELAKAAGYAALARSLEALPARSEATGIPKQAAIRPELLDAAEQRGLVSGNQQVIAAIISNGRLGCRNPKGDTPLHLAAAGGHLTACNALFEAGADLESRNDAKQNPAEMAAESGHQELARLLGGPEPETTAPSGSSPPPAELQPEVKDQQPFADAGVDLIDFDALEEPAAYHARQQIGTVSAIFTAISPRSGMRSGGAEENDDWELPASLAKAGAAGSSQFQAGRPPDLDDAADFSHSSASRRSRRPRKLRDTTFALSADLAETWAAEALASGTVDEQEIRDLVSACRGNPSWTDLETNVGKVLAAAGIRVIREAGDFRPFPDASLDLVDVAVLSEAILAACTRDAVVPGSGPFILDRTTEERILREIANARRDLLDGILDTPGVLAEVVRHGELVLAGELAPDEFTELDIDPDADDGDDDDFPGNIEILRNAVEEGVKSGGRARRVAIQALDELEIRQDCLVGLAASQGEMAEGTIRRLMSICDRATEELVLTHLSFMRRETAKMAKADEDAEELFQEAYFGLRRASERFDPERGVRFYLYALLWIRQRISRWRADQGSLIRVPVHRVQLNAKITTHAEEFERSHLRSATDLELAAATGFEAATIRSLQFALSEPVPFHQVEGAIASRAEGQDEIISRAQLTSVISRELNDLPARAEAVIRMRFGIGLTSDMTLEEVGKIYGVTRERIRQIEAKSLQTLAHPSRRRVWRGLL</sequence>
<dbReference type="InterPro" id="IPR036770">
    <property type="entry name" value="Ankyrin_rpt-contain_sf"/>
</dbReference>
<gene>
    <name evidence="9" type="ORF">F4U95_11615</name>
    <name evidence="8" type="ORF">F4U96_11670</name>
</gene>
<dbReference type="InterPro" id="IPR000943">
    <property type="entry name" value="RNA_pol_sigma70"/>
</dbReference>
<feature type="region of interest" description="Disordered" evidence="6">
    <location>
        <begin position="183"/>
        <end position="207"/>
    </location>
</feature>
<dbReference type="RefSeq" id="WP_150443127.1">
    <property type="nucleotide sequence ID" value="NZ_VYQA01000007.1"/>
</dbReference>
<dbReference type="InterPro" id="IPR050239">
    <property type="entry name" value="Sigma-70_RNA_pol_init_factors"/>
</dbReference>
<evidence type="ECO:0000256" key="6">
    <source>
        <dbReference type="SAM" id="MobiDB-lite"/>
    </source>
</evidence>
<dbReference type="SUPFAM" id="SSF88946">
    <property type="entry name" value="Sigma2 domain of RNA polymerase sigma factors"/>
    <property type="match status" value="1"/>
</dbReference>
<feature type="domain" description="RNA polymerase sigma-70" evidence="7">
    <location>
        <begin position="735"/>
        <end position="761"/>
    </location>
</feature>
<accession>A0A5J5I3A5</accession>
<dbReference type="PANTHER" id="PTHR30603">
    <property type="entry name" value="RNA POLYMERASE SIGMA FACTOR RPO"/>
    <property type="match status" value="1"/>
</dbReference>
<evidence type="ECO:0000313" key="9">
    <source>
        <dbReference type="EMBL" id="KAA9029856.1"/>
    </source>
</evidence>
<dbReference type="PROSITE" id="PS00716">
    <property type="entry name" value="SIGMA70_2"/>
    <property type="match status" value="1"/>
</dbReference>
<protein>
    <submittedName>
        <fullName evidence="9">Sigma-70 family RNA polymerase sigma factor</fullName>
    </submittedName>
</protein>
<keyword evidence="4" id="KW-0804">Transcription</keyword>
<dbReference type="Proteomes" id="UP000325933">
    <property type="component" value="Unassembled WGS sequence"/>
</dbReference>
<dbReference type="GO" id="GO:0006352">
    <property type="term" value="P:DNA-templated transcription initiation"/>
    <property type="evidence" value="ECO:0007669"/>
    <property type="project" value="InterPro"/>
</dbReference>
<dbReference type="Gene3D" id="1.20.120.1810">
    <property type="match status" value="1"/>
</dbReference>
<evidence type="ECO:0000313" key="8">
    <source>
        <dbReference type="EMBL" id="KAA9016877.1"/>
    </source>
</evidence>
<dbReference type="InterPro" id="IPR014284">
    <property type="entry name" value="RNA_pol_sigma-70_dom"/>
</dbReference>
<dbReference type="SUPFAM" id="SSF88659">
    <property type="entry name" value="Sigma3 and sigma4 domains of RNA polymerase sigma factors"/>
    <property type="match status" value="2"/>
</dbReference>